<comment type="caution">
    <text evidence="2">The sequence shown here is derived from an EMBL/GenBank/DDBJ whole genome shotgun (WGS) entry which is preliminary data.</text>
</comment>
<gene>
    <name evidence="2" type="ORF">ABT404_00415</name>
</gene>
<evidence type="ECO:0008006" key="4">
    <source>
        <dbReference type="Google" id="ProtNLM"/>
    </source>
</evidence>
<evidence type="ECO:0000256" key="1">
    <source>
        <dbReference type="SAM" id="SignalP"/>
    </source>
</evidence>
<protein>
    <recommendedName>
        <fullName evidence="4">Chitinase</fullName>
    </recommendedName>
</protein>
<organism evidence="2 3">
    <name type="scientific">Streptomyces hyaluromycini</name>
    <dbReference type="NCBI Taxonomy" id="1377993"/>
    <lineage>
        <taxon>Bacteria</taxon>
        <taxon>Bacillati</taxon>
        <taxon>Actinomycetota</taxon>
        <taxon>Actinomycetes</taxon>
        <taxon>Kitasatosporales</taxon>
        <taxon>Streptomycetaceae</taxon>
        <taxon>Streptomyces</taxon>
    </lineage>
</organism>
<dbReference type="Proteomes" id="UP001474181">
    <property type="component" value="Unassembled WGS sequence"/>
</dbReference>
<keyword evidence="3" id="KW-1185">Reference proteome</keyword>
<accession>A0ABV1WM70</accession>
<feature type="signal peptide" evidence="1">
    <location>
        <begin position="1"/>
        <end position="28"/>
    </location>
</feature>
<dbReference type="RefSeq" id="WP_350775852.1">
    <property type="nucleotide sequence ID" value="NZ_JBEPEK010000002.1"/>
</dbReference>
<proteinExistence type="predicted"/>
<keyword evidence="1" id="KW-0732">Signal</keyword>
<name>A0ABV1WM70_9ACTN</name>
<evidence type="ECO:0000313" key="3">
    <source>
        <dbReference type="Proteomes" id="UP001474181"/>
    </source>
</evidence>
<dbReference type="EMBL" id="JBEPEK010000002">
    <property type="protein sequence ID" value="MER7177959.1"/>
    <property type="molecule type" value="Genomic_DNA"/>
</dbReference>
<reference evidence="2 3" key="1">
    <citation type="submission" date="2024-06" db="EMBL/GenBank/DDBJ databases">
        <title>The Natural Products Discovery Center: Release of the First 8490 Sequenced Strains for Exploring Actinobacteria Biosynthetic Diversity.</title>
        <authorList>
            <person name="Kalkreuter E."/>
            <person name="Kautsar S.A."/>
            <person name="Yang D."/>
            <person name="Bader C.D."/>
            <person name="Teijaro C.N."/>
            <person name="Fluegel L."/>
            <person name="Davis C.M."/>
            <person name="Simpson J.R."/>
            <person name="Lauterbach L."/>
            <person name="Steele A.D."/>
            <person name="Gui C."/>
            <person name="Meng S."/>
            <person name="Li G."/>
            <person name="Viehrig K."/>
            <person name="Ye F."/>
            <person name="Su P."/>
            <person name="Kiefer A.F."/>
            <person name="Nichols A."/>
            <person name="Cepeda A.J."/>
            <person name="Yan W."/>
            <person name="Fan B."/>
            <person name="Jiang Y."/>
            <person name="Adhikari A."/>
            <person name="Zheng C.-J."/>
            <person name="Schuster L."/>
            <person name="Cowan T.M."/>
            <person name="Smanski M.J."/>
            <person name="Chevrette M.G."/>
            <person name="De Carvalho L.P.S."/>
            <person name="Shen B."/>
        </authorList>
    </citation>
    <scope>NUCLEOTIDE SEQUENCE [LARGE SCALE GENOMIC DNA]</scope>
    <source>
        <strain evidence="2 3">NPDC000234</strain>
    </source>
</reference>
<evidence type="ECO:0000313" key="2">
    <source>
        <dbReference type="EMBL" id="MER7177959.1"/>
    </source>
</evidence>
<sequence>MPERTTLLLATALTTGLLTALPAATASAAPSGLAGGSKTFTGTTLGGPSGTACFGDVLEG</sequence>
<feature type="chain" id="PRO_5046435889" description="Chitinase" evidence="1">
    <location>
        <begin position="29"/>
        <end position="60"/>
    </location>
</feature>